<feature type="region of interest" description="Disordered" evidence="7">
    <location>
        <begin position="1"/>
        <end position="40"/>
    </location>
</feature>
<dbReference type="PROSITE" id="PS01071">
    <property type="entry name" value="GRPE"/>
    <property type="match status" value="1"/>
</dbReference>
<comment type="function">
    <text evidence="4 5">Participates actively in the response to hyperosmotic and heat shock by preventing the aggregation of stress-denatured proteins, in association with DnaK and GrpE. It is the nucleotide exchange factor for DnaK and may function as a thermosensor. Unfolded proteins bind initially to DnaJ; upon interaction with the DnaJ-bound protein, DnaK hydrolyzes its bound ATP, resulting in the formation of a stable complex. GrpE releases ADP from DnaK; ATP binding to DnaK triggers the release of the substrate protein, thus completing the reaction cycle. Several rounds of ATP-dependent interactions between DnaJ, DnaK and GrpE are required for fully efficient folding.</text>
</comment>
<protein>
    <recommendedName>
        <fullName evidence="4 5">Protein GrpE</fullName>
    </recommendedName>
    <alternativeName>
        <fullName evidence="4">HSP-70 cofactor</fullName>
    </alternativeName>
</protein>
<evidence type="ECO:0000313" key="9">
    <source>
        <dbReference type="Proteomes" id="UP001165343"/>
    </source>
</evidence>
<accession>A0ABT0REH5</accession>
<evidence type="ECO:0000313" key="8">
    <source>
        <dbReference type="EMBL" id="MCL6678661.1"/>
    </source>
</evidence>
<keyword evidence="3 4" id="KW-0143">Chaperone</keyword>
<evidence type="ECO:0000256" key="1">
    <source>
        <dbReference type="ARBA" id="ARBA00009054"/>
    </source>
</evidence>
<evidence type="ECO:0000256" key="3">
    <source>
        <dbReference type="ARBA" id="ARBA00023186"/>
    </source>
</evidence>
<evidence type="ECO:0000256" key="5">
    <source>
        <dbReference type="RuleBase" id="RU000639"/>
    </source>
</evidence>
<dbReference type="Pfam" id="PF01025">
    <property type="entry name" value="GrpE"/>
    <property type="match status" value="1"/>
</dbReference>
<evidence type="ECO:0000256" key="6">
    <source>
        <dbReference type="RuleBase" id="RU004478"/>
    </source>
</evidence>
<comment type="similarity">
    <text evidence="1 4 6">Belongs to the GrpE family.</text>
</comment>
<sequence>MIQHNDDYPEPDEGEPLDAAQEAEDIRKETADEAPELAEHDRVTELEKALEEANSKALYAAAEVQNVRRRLEAEKSQAAAYASATFARDMLAIKDHLDRALAAVSDELRQDKVASNFLAGIESTARELNAVFARNGVEKIEALGQPLDPHKHQAMMEIPSADAEPGTIVEEMQAGYMLKDRLLRPALVAVAKKGN</sequence>
<keyword evidence="2 4" id="KW-0346">Stress response</keyword>
<dbReference type="InterPro" id="IPR009012">
    <property type="entry name" value="GrpE_head"/>
</dbReference>
<dbReference type="NCBIfam" id="NF010738">
    <property type="entry name" value="PRK14140.1"/>
    <property type="match status" value="1"/>
</dbReference>
<dbReference type="PANTHER" id="PTHR21237:SF23">
    <property type="entry name" value="GRPE PROTEIN HOMOLOG, MITOCHONDRIAL"/>
    <property type="match status" value="1"/>
</dbReference>
<dbReference type="Proteomes" id="UP001165343">
    <property type="component" value="Unassembled WGS sequence"/>
</dbReference>
<dbReference type="SUPFAM" id="SSF51064">
    <property type="entry name" value="Head domain of nucleotide exchange factor GrpE"/>
    <property type="match status" value="1"/>
</dbReference>
<comment type="subunit">
    <text evidence="4">Homodimer.</text>
</comment>
<keyword evidence="4" id="KW-0963">Cytoplasm</keyword>
<dbReference type="EMBL" id="JAMGBC010000001">
    <property type="protein sequence ID" value="MCL6678661.1"/>
    <property type="molecule type" value="Genomic_DNA"/>
</dbReference>
<feature type="compositionally biased region" description="Basic and acidic residues" evidence="7">
    <location>
        <begin position="24"/>
        <end position="40"/>
    </location>
</feature>
<dbReference type="RefSeq" id="WP_249867602.1">
    <property type="nucleotide sequence ID" value="NZ_JAMGBC010000001.1"/>
</dbReference>
<dbReference type="InterPro" id="IPR013805">
    <property type="entry name" value="GrpE_CC"/>
</dbReference>
<keyword evidence="9" id="KW-1185">Reference proteome</keyword>
<dbReference type="HAMAP" id="MF_01151">
    <property type="entry name" value="GrpE"/>
    <property type="match status" value="1"/>
</dbReference>
<name>A0ABT0REH5_9SPHN</name>
<dbReference type="SUPFAM" id="SSF58014">
    <property type="entry name" value="Coiled-coil domain of nucleotide exchange factor GrpE"/>
    <property type="match status" value="1"/>
</dbReference>
<dbReference type="Gene3D" id="3.90.20.20">
    <property type="match status" value="1"/>
</dbReference>
<dbReference type="CDD" id="cd00446">
    <property type="entry name" value="GrpE"/>
    <property type="match status" value="1"/>
</dbReference>
<dbReference type="InterPro" id="IPR000740">
    <property type="entry name" value="GrpE"/>
</dbReference>
<organism evidence="8 9">
    <name type="scientific">Sphingomonas anseongensis</name>
    <dbReference type="NCBI Taxonomy" id="2908207"/>
    <lineage>
        <taxon>Bacteria</taxon>
        <taxon>Pseudomonadati</taxon>
        <taxon>Pseudomonadota</taxon>
        <taxon>Alphaproteobacteria</taxon>
        <taxon>Sphingomonadales</taxon>
        <taxon>Sphingomonadaceae</taxon>
        <taxon>Sphingomonas</taxon>
    </lineage>
</organism>
<proteinExistence type="inferred from homology"/>
<gene>
    <name evidence="4 8" type="primary">grpE</name>
    <name evidence="8" type="ORF">LZ519_04920</name>
</gene>
<evidence type="ECO:0000256" key="4">
    <source>
        <dbReference type="HAMAP-Rule" id="MF_01151"/>
    </source>
</evidence>
<reference evidence="8" key="1">
    <citation type="submission" date="2022-05" db="EMBL/GenBank/DDBJ databases">
        <authorList>
            <person name="Jo J.-H."/>
            <person name="Im W.-T."/>
        </authorList>
    </citation>
    <scope>NUCLEOTIDE SEQUENCE</scope>
    <source>
        <strain evidence="8">RG327</strain>
    </source>
</reference>
<evidence type="ECO:0000256" key="2">
    <source>
        <dbReference type="ARBA" id="ARBA00023016"/>
    </source>
</evidence>
<dbReference type="PRINTS" id="PR00773">
    <property type="entry name" value="GRPEPROTEIN"/>
</dbReference>
<comment type="caution">
    <text evidence="8">The sequence shown here is derived from an EMBL/GenBank/DDBJ whole genome shotgun (WGS) entry which is preliminary data.</text>
</comment>
<evidence type="ECO:0000256" key="7">
    <source>
        <dbReference type="SAM" id="MobiDB-lite"/>
    </source>
</evidence>
<dbReference type="Gene3D" id="2.30.22.10">
    <property type="entry name" value="Head domain of nucleotide exchange factor GrpE"/>
    <property type="match status" value="1"/>
</dbReference>
<dbReference type="PANTHER" id="PTHR21237">
    <property type="entry name" value="GRPE PROTEIN"/>
    <property type="match status" value="1"/>
</dbReference>
<comment type="subcellular location">
    <subcellularLocation>
        <location evidence="4">Cytoplasm</location>
    </subcellularLocation>
</comment>